<dbReference type="EMBL" id="BJYX01000004">
    <property type="protein sequence ID" value="GEO29439.1"/>
    <property type="molecule type" value="Genomic_DNA"/>
</dbReference>
<organism evidence="2 3">
    <name type="scientific">Terrabacter aerolatus</name>
    <dbReference type="NCBI Taxonomy" id="422442"/>
    <lineage>
        <taxon>Bacteria</taxon>
        <taxon>Bacillati</taxon>
        <taxon>Actinomycetota</taxon>
        <taxon>Actinomycetes</taxon>
        <taxon>Micrococcales</taxon>
        <taxon>Intrasporangiaceae</taxon>
        <taxon>Terrabacter</taxon>
    </lineage>
</organism>
<protein>
    <submittedName>
        <fullName evidence="2">Uncharacterized protein</fullName>
    </submittedName>
</protein>
<evidence type="ECO:0000313" key="2">
    <source>
        <dbReference type="EMBL" id="GEO29439.1"/>
    </source>
</evidence>
<keyword evidence="3" id="KW-1185">Reference proteome</keyword>
<gene>
    <name evidence="2" type="ORF">TAE01_12490</name>
</gene>
<dbReference type="AlphaFoldDB" id="A0A512CZ01"/>
<feature type="region of interest" description="Disordered" evidence="1">
    <location>
        <begin position="26"/>
        <end position="52"/>
    </location>
</feature>
<evidence type="ECO:0000256" key="1">
    <source>
        <dbReference type="SAM" id="MobiDB-lite"/>
    </source>
</evidence>
<name>A0A512CZ01_9MICO</name>
<evidence type="ECO:0000313" key="3">
    <source>
        <dbReference type="Proteomes" id="UP000321534"/>
    </source>
</evidence>
<reference evidence="2 3" key="1">
    <citation type="submission" date="2019-07" db="EMBL/GenBank/DDBJ databases">
        <title>Whole genome shotgun sequence of Terrabacter aerolatus NBRC 106305.</title>
        <authorList>
            <person name="Hosoyama A."/>
            <person name="Uohara A."/>
            <person name="Ohji S."/>
            <person name="Ichikawa N."/>
        </authorList>
    </citation>
    <scope>NUCLEOTIDE SEQUENCE [LARGE SCALE GENOMIC DNA]</scope>
    <source>
        <strain evidence="2 3">NBRC 106305</strain>
    </source>
</reference>
<proteinExistence type="predicted"/>
<dbReference type="Proteomes" id="UP000321534">
    <property type="component" value="Unassembled WGS sequence"/>
</dbReference>
<comment type="caution">
    <text evidence="2">The sequence shown here is derived from an EMBL/GenBank/DDBJ whole genome shotgun (WGS) entry which is preliminary data.</text>
</comment>
<accession>A0A512CZ01</accession>
<sequence>MTWFLKGGTQVTFNIPWQPLCRAPADGSPVSAGASTRQADPPSAGAWRRGPLTPARAGCVTNRSRSVLDLIELDDQAATFRLLDAGRGTFADMRLASRGPVDKESCRQRLLREWLELEERYDRELARRFYATRGQARPAPPGLEVDFEHLAQAAARAKAAYIEAGNSAS</sequence>